<sequence length="43" mass="5071">MGDKKSLSKILQIYRRDQGEFTPSAYYTLLPKVHSTQILHDQY</sequence>
<evidence type="ECO:0000313" key="1">
    <source>
        <dbReference type="EMBL" id="JAH83920.1"/>
    </source>
</evidence>
<protein>
    <submittedName>
        <fullName evidence="1">Uncharacterized protein</fullName>
    </submittedName>
</protein>
<dbReference type="AlphaFoldDB" id="A0A0E9W2X8"/>
<reference evidence="1" key="1">
    <citation type="submission" date="2014-11" db="EMBL/GenBank/DDBJ databases">
        <authorList>
            <person name="Amaro Gonzalez C."/>
        </authorList>
    </citation>
    <scope>NUCLEOTIDE SEQUENCE</scope>
</reference>
<name>A0A0E9W2X8_ANGAN</name>
<dbReference type="EMBL" id="GBXM01024657">
    <property type="protein sequence ID" value="JAH83920.1"/>
    <property type="molecule type" value="Transcribed_RNA"/>
</dbReference>
<accession>A0A0E9W2X8</accession>
<reference evidence="1" key="2">
    <citation type="journal article" date="2015" name="Fish Shellfish Immunol.">
        <title>Early steps in the European eel (Anguilla anguilla)-Vibrio vulnificus interaction in the gills: Role of the RtxA13 toxin.</title>
        <authorList>
            <person name="Callol A."/>
            <person name="Pajuelo D."/>
            <person name="Ebbesson L."/>
            <person name="Teles M."/>
            <person name="MacKenzie S."/>
            <person name="Amaro C."/>
        </authorList>
    </citation>
    <scope>NUCLEOTIDE SEQUENCE</scope>
</reference>
<organism evidence="1">
    <name type="scientific">Anguilla anguilla</name>
    <name type="common">European freshwater eel</name>
    <name type="synonym">Muraena anguilla</name>
    <dbReference type="NCBI Taxonomy" id="7936"/>
    <lineage>
        <taxon>Eukaryota</taxon>
        <taxon>Metazoa</taxon>
        <taxon>Chordata</taxon>
        <taxon>Craniata</taxon>
        <taxon>Vertebrata</taxon>
        <taxon>Euteleostomi</taxon>
        <taxon>Actinopterygii</taxon>
        <taxon>Neopterygii</taxon>
        <taxon>Teleostei</taxon>
        <taxon>Anguilliformes</taxon>
        <taxon>Anguillidae</taxon>
        <taxon>Anguilla</taxon>
    </lineage>
</organism>
<proteinExistence type="predicted"/>